<keyword evidence="1" id="KW-0285">Flavoprotein</keyword>
<keyword evidence="5" id="KW-1185">Reference proteome</keyword>
<evidence type="ECO:0000313" key="4">
    <source>
        <dbReference type="EMBL" id="WBO82924.1"/>
    </source>
</evidence>
<reference evidence="4 5" key="1">
    <citation type="journal article" date="2011" name="Int. J. Syst. Evol. Microbiol.">
        <title>Hymenobacter yonginensis sp. nov., isolated from a mesotrophic artificial lake.</title>
        <authorList>
            <person name="Joung Y."/>
            <person name="Cho S.H."/>
            <person name="Kim H."/>
            <person name="Kim S.B."/>
            <person name="Joh K."/>
        </authorList>
    </citation>
    <scope>NUCLEOTIDE SEQUENCE [LARGE SCALE GENOMIC DNA]</scope>
    <source>
        <strain evidence="4 5">KCTC 22745</strain>
    </source>
</reference>
<dbReference type="InterPro" id="IPR036188">
    <property type="entry name" value="FAD/NAD-bd_sf"/>
</dbReference>
<dbReference type="InterPro" id="IPR050097">
    <property type="entry name" value="Ferredoxin-NADP_redctase_2"/>
</dbReference>
<evidence type="ECO:0000256" key="2">
    <source>
        <dbReference type="ARBA" id="ARBA00023002"/>
    </source>
</evidence>
<dbReference type="InterPro" id="IPR023753">
    <property type="entry name" value="FAD/NAD-binding_dom"/>
</dbReference>
<evidence type="ECO:0000313" key="5">
    <source>
        <dbReference type="Proteomes" id="UP001211872"/>
    </source>
</evidence>
<name>A0ABY7PHZ8_9BACT</name>
<dbReference type="PRINTS" id="PR00469">
    <property type="entry name" value="PNDRDTASEII"/>
</dbReference>
<proteinExistence type="predicted"/>
<dbReference type="EMBL" id="CP115396">
    <property type="protein sequence ID" value="WBO82924.1"/>
    <property type="molecule type" value="Genomic_DNA"/>
</dbReference>
<accession>A0ABY7PHZ8</accession>
<evidence type="ECO:0000256" key="1">
    <source>
        <dbReference type="ARBA" id="ARBA00022630"/>
    </source>
</evidence>
<evidence type="ECO:0000259" key="3">
    <source>
        <dbReference type="Pfam" id="PF07992"/>
    </source>
</evidence>
<dbReference type="Proteomes" id="UP001211872">
    <property type="component" value="Chromosome"/>
</dbReference>
<dbReference type="Gene3D" id="3.50.50.60">
    <property type="entry name" value="FAD/NAD(P)-binding domain"/>
    <property type="match status" value="2"/>
</dbReference>
<protein>
    <submittedName>
        <fullName evidence="4">NAD(P)/FAD-dependent oxidoreductase</fullName>
    </submittedName>
</protein>
<dbReference type="RefSeq" id="WP_270125271.1">
    <property type="nucleotide sequence ID" value="NZ_CP115396.1"/>
</dbReference>
<feature type="domain" description="FAD/NAD(P)-binding" evidence="3">
    <location>
        <begin position="4"/>
        <end position="283"/>
    </location>
</feature>
<dbReference type="PRINTS" id="PR00368">
    <property type="entry name" value="FADPNR"/>
</dbReference>
<gene>
    <name evidence="4" type="ORF">O9Z63_11055</name>
</gene>
<dbReference type="SUPFAM" id="SSF51905">
    <property type="entry name" value="FAD/NAD(P)-binding domain"/>
    <property type="match status" value="1"/>
</dbReference>
<sequence>MEVYDVVIVGGSYAGLSAALLLGRSMRRVLVVDNQRPANRQTPHSHSFLTQDGATPIQLATVAREQVARYPTVAFLNSTVVAATAEAAGFQVEMADGANVTARKLLLATGVLDELLPIPGLAECWGISVLHCPYCHGYEVRGQQLGLLANGAVAAELVALLRNWSRKLTVFTNGPADFTPEQQALLQAHQVPVVEEPVLDIPHQGGYLSGLRTADGQLHPLEALFARFPTRLPGDLARQLGCSLTEAGLIQVTEVCATNVPNLFAAGDATTGMRQVAAAVAQGAKAGAWLNRELITDCVYADV</sequence>
<dbReference type="PANTHER" id="PTHR48105">
    <property type="entry name" value="THIOREDOXIN REDUCTASE 1-RELATED-RELATED"/>
    <property type="match status" value="1"/>
</dbReference>
<keyword evidence="2" id="KW-0560">Oxidoreductase</keyword>
<organism evidence="4 5">
    <name type="scientific">Hymenobacter yonginensis</name>
    <dbReference type="NCBI Taxonomy" id="748197"/>
    <lineage>
        <taxon>Bacteria</taxon>
        <taxon>Pseudomonadati</taxon>
        <taxon>Bacteroidota</taxon>
        <taxon>Cytophagia</taxon>
        <taxon>Cytophagales</taxon>
        <taxon>Hymenobacteraceae</taxon>
        <taxon>Hymenobacter</taxon>
    </lineage>
</organism>
<dbReference type="Pfam" id="PF07992">
    <property type="entry name" value="Pyr_redox_2"/>
    <property type="match status" value="1"/>
</dbReference>